<evidence type="ECO:0000313" key="2">
    <source>
        <dbReference type="Proteomes" id="UP000886501"/>
    </source>
</evidence>
<gene>
    <name evidence="1" type="ORF">BDM02DRAFT_480309</name>
</gene>
<accession>A0ACB6Z7U6</accession>
<keyword evidence="2" id="KW-1185">Reference proteome</keyword>
<comment type="caution">
    <text evidence="1">The sequence shown here is derived from an EMBL/GenBank/DDBJ whole genome shotgun (WGS) entry which is preliminary data.</text>
</comment>
<proteinExistence type="predicted"/>
<sequence length="311" mass="34077">MPLLTLDSGRVIAYDQDGDPESNNVLLFFAGIFTIGSIKYTFPVVKEKGLHHIAFTLPGWGDASPVPPSSTFAQTLIGDITALFGHLYTDTSNLKIYIAGGSFGTVPAQVTYGAPFDIFPLGRNVAGMILLAPFSPFRIHKNYAKSLSWRDWISVGPLTKYLPIPGLLSLVMGSKFKTVDSAEQMLRQILFDKMDEAEKEKFAAHCQKLGSTPDEFVKTWAEESVKSVENGWEGFKQCAVALHGDWGFTFPLDAEHARGKVLIKVSISDELGSGMGEYLAQNYANSEFIICEGGHISGIYTLNEDIIHVIS</sequence>
<reference evidence="1" key="2">
    <citation type="journal article" date="2020" name="Nat. Commun.">
        <title>Large-scale genome sequencing of mycorrhizal fungi provides insights into the early evolution of symbiotic traits.</title>
        <authorList>
            <person name="Miyauchi S."/>
            <person name="Kiss E."/>
            <person name="Kuo A."/>
            <person name="Drula E."/>
            <person name="Kohler A."/>
            <person name="Sanchez-Garcia M."/>
            <person name="Morin E."/>
            <person name="Andreopoulos B."/>
            <person name="Barry K.W."/>
            <person name="Bonito G."/>
            <person name="Buee M."/>
            <person name="Carver A."/>
            <person name="Chen C."/>
            <person name="Cichocki N."/>
            <person name="Clum A."/>
            <person name="Culley D."/>
            <person name="Crous P.W."/>
            <person name="Fauchery L."/>
            <person name="Girlanda M."/>
            <person name="Hayes R.D."/>
            <person name="Keri Z."/>
            <person name="LaButti K."/>
            <person name="Lipzen A."/>
            <person name="Lombard V."/>
            <person name="Magnuson J."/>
            <person name="Maillard F."/>
            <person name="Murat C."/>
            <person name="Nolan M."/>
            <person name="Ohm R.A."/>
            <person name="Pangilinan J."/>
            <person name="Pereira M.F."/>
            <person name="Perotto S."/>
            <person name="Peter M."/>
            <person name="Pfister S."/>
            <person name="Riley R."/>
            <person name="Sitrit Y."/>
            <person name="Stielow J.B."/>
            <person name="Szollosi G."/>
            <person name="Zifcakova L."/>
            <person name="Stursova M."/>
            <person name="Spatafora J.W."/>
            <person name="Tedersoo L."/>
            <person name="Vaario L.M."/>
            <person name="Yamada A."/>
            <person name="Yan M."/>
            <person name="Wang P."/>
            <person name="Xu J."/>
            <person name="Bruns T."/>
            <person name="Baldrian P."/>
            <person name="Vilgalys R."/>
            <person name="Dunand C."/>
            <person name="Henrissat B."/>
            <person name="Grigoriev I.V."/>
            <person name="Hibbett D."/>
            <person name="Nagy L.G."/>
            <person name="Martin F.M."/>
        </authorList>
    </citation>
    <scope>NUCLEOTIDE SEQUENCE</scope>
    <source>
        <strain evidence="1">P2</strain>
    </source>
</reference>
<organism evidence="1 2">
    <name type="scientific">Thelephora ganbajun</name>
    <name type="common">Ganba fungus</name>
    <dbReference type="NCBI Taxonomy" id="370292"/>
    <lineage>
        <taxon>Eukaryota</taxon>
        <taxon>Fungi</taxon>
        <taxon>Dikarya</taxon>
        <taxon>Basidiomycota</taxon>
        <taxon>Agaricomycotina</taxon>
        <taxon>Agaricomycetes</taxon>
        <taxon>Thelephorales</taxon>
        <taxon>Thelephoraceae</taxon>
        <taxon>Thelephora</taxon>
    </lineage>
</organism>
<evidence type="ECO:0000313" key="1">
    <source>
        <dbReference type="EMBL" id="KAF9645686.1"/>
    </source>
</evidence>
<dbReference type="EMBL" id="MU118082">
    <property type="protein sequence ID" value="KAF9645686.1"/>
    <property type="molecule type" value="Genomic_DNA"/>
</dbReference>
<dbReference type="Proteomes" id="UP000886501">
    <property type="component" value="Unassembled WGS sequence"/>
</dbReference>
<protein>
    <submittedName>
        <fullName evidence="1">Uncharacterized protein</fullName>
    </submittedName>
</protein>
<name>A0ACB6Z7U6_THEGA</name>
<reference evidence="1" key="1">
    <citation type="submission" date="2019-10" db="EMBL/GenBank/DDBJ databases">
        <authorList>
            <consortium name="DOE Joint Genome Institute"/>
            <person name="Kuo A."/>
            <person name="Miyauchi S."/>
            <person name="Kiss E."/>
            <person name="Drula E."/>
            <person name="Kohler A."/>
            <person name="Sanchez-Garcia M."/>
            <person name="Andreopoulos B."/>
            <person name="Barry K.W."/>
            <person name="Bonito G."/>
            <person name="Buee M."/>
            <person name="Carver A."/>
            <person name="Chen C."/>
            <person name="Cichocki N."/>
            <person name="Clum A."/>
            <person name="Culley D."/>
            <person name="Crous P.W."/>
            <person name="Fauchery L."/>
            <person name="Girlanda M."/>
            <person name="Hayes R."/>
            <person name="Keri Z."/>
            <person name="Labutti K."/>
            <person name="Lipzen A."/>
            <person name="Lombard V."/>
            <person name="Magnuson J."/>
            <person name="Maillard F."/>
            <person name="Morin E."/>
            <person name="Murat C."/>
            <person name="Nolan M."/>
            <person name="Ohm R."/>
            <person name="Pangilinan J."/>
            <person name="Pereira M."/>
            <person name="Perotto S."/>
            <person name="Peter M."/>
            <person name="Riley R."/>
            <person name="Sitrit Y."/>
            <person name="Stielow B."/>
            <person name="Szollosi G."/>
            <person name="Zifcakova L."/>
            <person name="Stursova M."/>
            <person name="Spatafora J.W."/>
            <person name="Tedersoo L."/>
            <person name="Vaario L.-M."/>
            <person name="Yamada A."/>
            <person name="Yan M."/>
            <person name="Wang P."/>
            <person name="Xu J."/>
            <person name="Bruns T."/>
            <person name="Baldrian P."/>
            <person name="Vilgalys R."/>
            <person name="Henrissat B."/>
            <person name="Grigoriev I.V."/>
            <person name="Hibbett D."/>
            <person name="Nagy L.G."/>
            <person name="Martin F.M."/>
        </authorList>
    </citation>
    <scope>NUCLEOTIDE SEQUENCE</scope>
    <source>
        <strain evidence="1">P2</strain>
    </source>
</reference>